<feature type="transmembrane region" description="Helical" evidence="1">
    <location>
        <begin position="95"/>
        <end position="114"/>
    </location>
</feature>
<dbReference type="eggNOG" id="ENOG502SZBA">
    <property type="taxonomic scope" value="Eukaryota"/>
</dbReference>
<dbReference type="EMBL" id="GG662540">
    <property type="protein sequence ID" value="EAS02343.2"/>
    <property type="molecule type" value="Genomic_DNA"/>
</dbReference>
<gene>
    <name evidence="2" type="ORF">TTHERM_00624620</name>
</gene>
<keyword evidence="1" id="KW-1133">Transmembrane helix</keyword>
<accession>Q240S1</accession>
<feature type="transmembrane region" description="Helical" evidence="1">
    <location>
        <begin position="135"/>
        <end position="157"/>
    </location>
</feature>
<organism evidence="2 3">
    <name type="scientific">Tetrahymena thermophila (strain SB210)</name>
    <dbReference type="NCBI Taxonomy" id="312017"/>
    <lineage>
        <taxon>Eukaryota</taxon>
        <taxon>Sar</taxon>
        <taxon>Alveolata</taxon>
        <taxon>Ciliophora</taxon>
        <taxon>Intramacronucleata</taxon>
        <taxon>Oligohymenophorea</taxon>
        <taxon>Hymenostomatida</taxon>
        <taxon>Tetrahymenina</taxon>
        <taxon>Tetrahymenidae</taxon>
        <taxon>Tetrahymena</taxon>
    </lineage>
</organism>
<evidence type="ECO:0000313" key="2">
    <source>
        <dbReference type="EMBL" id="EAS02343.2"/>
    </source>
</evidence>
<reference evidence="3" key="1">
    <citation type="journal article" date="2006" name="PLoS Biol.">
        <title>Macronuclear genome sequence of the ciliate Tetrahymena thermophila, a model eukaryote.</title>
        <authorList>
            <person name="Eisen J.A."/>
            <person name="Coyne R.S."/>
            <person name="Wu M."/>
            <person name="Wu D."/>
            <person name="Thiagarajan M."/>
            <person name="Wortman J.R."/>
            <person name="Badger J.H."/>
            <person name="Ren Q."/>
            <person name="Amedeo P."/>
            <person name="Jones K.M."/>
            <person name="Tallon L.J."/>
            <person name="Delcher A.L."/>
            <person name="Salzberg S.L."/>
            <person name="Silva J.C."/>
            <person name="Haas B.J."/>
            <person name="Majoros W.H."/>
            <person name="Farzad M."/>
            <person name="Carlton J.M."/>
            <person name="Smith R.K. Jr."/>
            <person name="Garg J."/>
            <person name="Pearlman R.E."/>
            <person name="Karrer K.M."/>
            <person name="Sun L."/>
            <person name="Manning G."/>
            <person name="Elde N.C."/>
            <person name="Turkewitz A.P."/>
            <person name="Asai D.J."/>
            <person name="Wilkes D.E."/>
            <person name="Wang Y."/>
            <person name="Cai H."/>
            <person name="Collins K."/>
            <person name="Stewart B.A."/>
            <person name="Lee S.R."/>
            <person name="Wilamowska K."/>
            <person name="Weinberg Z."/>
            <person name="Ruzzo W.L."/>
            <person name="Wloga D."/>
            <person name="Gaertig J."/>
            <person name="Frankel J."/>
            <person name="Tsao C.-C."/>
            <person name="Gorovsky M.A."/>
            <person name="Keeling P.J."/>
            <person name="Waller R.F."/>
            <person name="Patron N.J."/>
            <person name="Cherry J.M."/>
            <person name="Stover N.A."/>
            <person name="Krieger C.J."/>
            <person name="del Toro C."/>
            <person name="Ryder H.F."/>
            <person name="Williamson S.C."/>
            <person name="Barbeau R.A."/>
            <person name="Hamilton E.P."/>
            <person name="Orias E."/>
        </authorList>
    </citation>
    <scope>NUCLEOTIDE SEQUENCE [LARGE SCALE GENOMIC DNA]</scope>
    <source>
        <strain evidence="3">SB210</strain>
    </source>
</reference>
<dbReference type="InParanoid" id="Q240S1"/>
<evidence type="ECO:0000313" key="3">
    <source>
        <dbReference type="Proteomes" id="UP000009168"/>
    </source>
</evidence>
<keyword evidence="1" id="KW-0472">Membrane</keyword>
<dbReference type="Proteomes" id="UP000009168">
    <property type="component" value="Unassembled WGS sequence"/>
</dbReference>
<dbReference type="AlphaFoldDB" id="Q240S1"/>
<dbReference type="RefSeq" id="XP_001022588.2">
    <property type="nucleotide sequence ID" value="XM_001022588.2"/>
</dbReference>
<dbReference type="HOGENOM" id="CLU_1301902_0_0_1"/>
<proteinExistence type="predicted"/>
<protein>
    <submittedName>
        <fullName evidence="2">Transmembrane protein, putative</fullName>
    </submittedName>
</protein>
<sequence length="183" mass="21927">MQIISYYKTFFLFNKRWNQPKVKEQLKQSIQQKMQQGTIPSDKIINEKMLITEYWSQWLDLNQTDFLQLIQKNPRLTVQDHQDIQSLILDENARMGNWVLGMSIFTYGVYFLGLKKHAMFYNRFQKKSPYKIVNYSKNALGCLLVMSTWSIILKFFFEQAIPNQLSKKGFLSKYHILKEEVYL</sequence>
<evidence type="ECO:0000256" key="1">
    <source>
        <dbReference type="SAM" id="Phobius"/>
    </source>
</evidence>
<dbReference type="GeneID" id="7828563"/>
<keyword evidence="1 2" id="KW-0812">Transmembrane</keyword>
<keyword evidence="3" id="KW-1185">Reference proteome</keyword>
<dbReference type="KEGG" id="tet:TTHERM_00624620"/>
<name>Q240S1_TETTS</name>